<reference evidence="1 2" key="1">
    <citation type="submission" date="2014-09" db="EMBL/GenBank/DDBJ databases">
        <title>Genome sequence of Flavobacterium aquidurense RC62.</title>
        <authorList>
            <person name="Kim J.F."/>
            <person name="Kwak M.-J."/>
        </authorList>
    </citation>
    <scope>NUCLEOTIDE SEQUENCE [LARGE SCALE GENOMIC DNA]</scope>
    <source>
        <strain evidence="1 2">RC62</strain>
    </source>
</reference>
<proteinExistence type="predicted"/>
<dbReference type="SUPFAM" id="SSF53448">
    <property type="entry name" value="Nucleotide-diphospho-sugar transferases"/>
    <property type="match status" value="1"/>
</dbReference>
<dbReference type="CDD" id="cd02513">
    <property type="entry name" value="CMP-NeuAc_Synthase"/>
    <property type="match status" value="1"/>
</dbReference>
<dbReference type="Gene3D" id="3.90.550.10">
    <property type="entry name" value="Spore Coat Polysaccharide Biosynthesis Protein SpsA, Chain A"/>
    <property type="match status" value="1"/>
</dbReference>
<dbReference type="PANTHER" id="PTHR21485">
    <property type="entry name" value="HAD SUPERFAMILY MEMBERS CMAS AND KDSC"/>
    <property type="match status" value="1"/>
</dbReference>
<dbReference type="InterPro" id="IPR003329">
    <property type="entry name" value="Cytidylyl_trans"/>
</dbReference>
<dbReference type="Proteomes" id="UP000050443">
    <property type="component" value="Unassembled WGS sequence"/>
</dbReference>
<dbReference type="EMBL" id="JRLF01000007">
    <property type="protein sequence ID" value="KQB41572.1"/>
    <property type="molecule type" value="Genomic_DNA"/>
</dbReference>
<dbReference type="InterPro" id="IPR029044">
    <property type="entry name" value="Nucleotide-diphossugar_trans"/>
</dbReference>
<dbReference type="PANTHER" id="PTHR21485:SF6">
    <property type="entry name" value="N-ACYLNEURAMINATE CYTIDYLYLTRANSFERASE-RELATED"/>
    <property type="match status" value="1"/>
</dbReference>
<dbReference type="PATRIC" id="fig|362413.3.peg.3843"/>
<dbReference type="InterPro" id="IPR050793">
    <property type="entry name" value="CMP-NeuNAc_synthase"/>
</dbReference>
<evidence type="ECO:0000313" key="2">
    <source>
        <dbReference type="Proteomes" id="UP000050443"/>
    </source>
</evidence>
<dbReference type="GO" id="GO:0008781">
    <property type="term" value="F:N-acylneuraminate cytidylyltransferase activity"/>
    <property type="evidence" value="ECO:0007669"/>
    <property type="project" value="TreeGrafter"/>
</dbReference>
<gene>
    <name evidence="1" type="ORF">RC62_3917</name>
</gene>
<name>A0A0N8VNA4_9FLAO</name>
<dbReference type="Pfam" id="PF02348">
    <property type="entry name" value="CTP_transf_3"/>
    <property type="match status" value="1"/>
</dbReference>
<evidence type="ECO:0000313" key="1">
    <source>
        <dbReference type="EMBL" id="KQB41572.1"/>
    </source>
</evidence>
<accession>A0A0N8VNA4</accession>
<comment type="caution">
    <text evidence="1">The sequence shown here is derived from an EMBL/GenBank/DDBJ whole genome shotgun (WGS) entry which is preliminary data.</text>
</comment>
<sequence>MQMKTIAIIPARGGSKRLPQKNVKMLAGIPLLAHSILYAQANSDIIDEIYVSTDNDEIKKQAILFGAKVIDRPESLSGDLEPTVTALKNVLEQLEGDVENVVLLQPTNPLRPDDLLKKAFKMYEQNNSDSLFTVTQNHQKFGKIVQNKFVPFNYRIGQRSQDLEPLFYENGLLYITKAKLILEDKIISENAFTLIIDHIFAKIDIDAQDDFDYTEWIITKNKK</sequence>
<dbReference type="STRING" id="362413.RC62_3917"/>
<protein>
    <submittedName>
        <fullName evidence="1">CMP-N-acetylneuraminic acid synthetase</fullName>
    </submittedName>
</protein>
<dbReference type="AlphaFoldDB" id="A0A0N8VNA4"/>
<organism evidence="1 2">
    <name type="scientific">Flavobacterium aquidurense</name>
    <dbReference type="NCBI Taxonomy" id="362413"/>
    <lineage>
        <taxon>Bacteria</taxon>
        <taxon>Pseudomonadati</taxon>
        <taxon>Bacteroidota</taxon>
        <taxon>Flavobacteriia</taxon>
        <taxon>Flavobacteriales</taxon>
        <taxon>Flavobacteriaceae</taxon>
        <taxon>Flavobacterium</taxon>
    </lineage>
</organism>